<dbReference type="InterPro" id="IPR012336">
    <property type="entry name" value="Thioredoxin-like_fold"/>
</dbReference>
<evidence type="ECO:0000259" key="4">
    <source>
        <dbReference type="Pfam" id="PF13828"/>
    </source>
</evidence>
<proteinExistence type="predicted"/>
<dbReference type="OrthoDB" id="117402at2"/>
<feature type="domain" description="DUF4190" evidence="4">
    <location>
        <begin position="82"/>
        <end position="135"/>
    </location>
</feature>
<dbReference type="Pfam" id="PF13462">
    <property type="entry name" value="Thioredoxin_4"/>
    <property type="match status" value="1"/>
</dbReference>
<feature type="compositionally biased region" description="Polar residues" evidence="1">
    <location>
        <begin position="1"/>
        <end position="11"/>
    </location>
</feature>
<feature type="domain" description="Thioredoxin-like fold" evidence="3">
    <location>
        <begin position="198"/>
        <end position="355"/>
    </location>
</feature>
<keyword evidence="2" id="KW-0812">Transmembrane</keyword>
<dbReference type="EMBL" id="SOFP01000046">
    <property type="protein sequence ID" value="TFC15388.1"/>
    <property type="molecule type" value="Genomic_DNA"/>
</dbReference>
<evidence type="ECO:0000313" key="5">
    <source>
        <dbReference type="EMBL" id="TFC15388.1"/>
    </source>
</evidence>
<dbReference type="InterPro" id="IPR036249">
    <property type="entry name" value="Thioredoxin-like_sf"/>
</dbReference>
<organism evidence="5 6">
    <name type="scientific">Cryobacterium algoritolerans</name>
    <dbReference type="NCBI Taxonomy" id="1259184"/>
    <lineage>
        <taxon>Bacteria</taxon>
        <taxon>Bacillati</taxon>
        <taxon>Actinomycetota</taxon>
        <taxon>Actinomycetes</taxon>
        <taxon>Micrococcales</taxon>
        <taxon>Microbacteriaceae</taxon>
        <taxon>Cryobacterium</taxon>
    </lineage>
</organism>
<keyword evidence="2" id="KW-0472">Membrane</keyword>
<evidence type="ECO:0000256" key="2">
    <source>
        <dbReference type="SAM" id="Phobius"/>
    </source>
</evidence>
<dbReference type="RefSeq" id="WP_134567125.1">
    <property type="nucleotide sequence ID" value="NZ_SOFP01000046.1"/>
</dbReference>
<accession>A0A4R8WXH2</accession>
<feature type="transmembrane region" description="Helical" evidence="2">
    <location>
        <begin position="81"/>
        <end position="104"/>
    </location>
</feature>
<reference evidence="5 6" key="1">
    <citation type="submission" date="2019-03" db="EMBL/GenBank/DDBJ databases">
        <title>Genomics of glacier-inhabiting Cryobacterium strains.</title>
        <authorList>
            <person name="Liu Q."/>
            <person name="Xin Y.-H."/>
        </authorList>
    </citation>
    <scope>NUCLEOTIDE SEQUENCE [LARGE SCALE GENOMIC DNA]</scope>
    <source>
        <strain evidence="5 6">MDT1-3</strain>
    </source>
</reference>
<dbReference type="InterPro" id="IPR025241">
    <property type="entry name" value="DUF4190"/>
</dbReference>
<dbReference type="Pfam" id="PF13828">
    <property type="entry name" value="DUF4190"/>
    <property type="match status" value="1"/>
</dbReference>
<evidence type="ECO:0000256" key="1">
    <source>
        <dbReference type="SAM" id="MobiDB-lite"/>
    </source>
</evidence>
<evidence type="ECO:0000259" key="3">
    <source>
        <dbReference type="Pfam" id="PF13462"/>
    </source>
</evidence>
<name>A0A4R8WXH2_9MICO</name>
<sequence length="368" mass="37916">MTTDPTDQPQGNPDKPEGVPDVPAWAQDGSEVPASPFSPVAPVSPVSPVGPGFEPHSKANPVFPQTYGQQPYSAVPKTNTLALVSLVSSFFVSLVAVITGHIALGQIKQRGEAGRGLALAGLIIGYVGIATTALFLVLAVAFAATFGAIIAAVAGGAAGPFPTVSDTPSEAPADSSSPTGQVGAADFDAGYLAVGTGPKTVDVYFDPMCPYCKQFEDANGAQLSAAVDANAITLRLHALTFLDPASQGTDYSSRASAALTCQATLRPESTLDYLAALYTHQPAENSPGFTDDQLVALQGSDIDFTDCVASDRYLAWSQDNTKTALNGPIPDAEIYSIQGTPTVLVDGAQYLGAIDDPQEFAAFVAGRM</sequence>
<dbReference type="AlphaFoldDB" id="A0A4R8WXH2"/>
<dbReference type="Proteomes" id="UP000298412">
    <property type="component" value="Unassembled WGS sequence"/>
</dbReference>
<dbReference type="Gene3D" id="3.40.30.10">
    <property type="entry name" value="Glutaredoxin"/>
    <property type="match status" value="1"/>
</dbReference>
<feature type="transmembrane region" description="Helical" evidence="2">
    <location>
        <begin position="116"/>
        <end position="144"/>
    </location>
</feature>
<evidence type="ECO:0000313" key="6">
    <source>
        <dbReference type="Proteomes" id="UP000298412"/>
    </source>
</evidence>
<gene>
    <name evidence="5" type="ORF">E3O19_09805</name>
</gene>
<dbReference type="SUPFAM" id="SSF52833">
    <property type="entry name" value="Thioredoxin-like"/>
    <property type="match status" value="1"/>
</dbReference>
<feature type="region of interest" description="Disordered" evidence="1">
    <location>
        <begin position="1"/>
        <end position="41"/>
    </location>
</feature>
<keyword evidence="6" id="KW-1185">Reference proteome</keyword>
<feature type="compositionally biased region" description="Low complexity" evidence="1">
    <location>
        <begin position="30"/>
        <end position="41"/>
    </location>
</feature>
<keyword evidence="2" id="KW-1133">Transmembrane helix</keyword>
<protein>
    <submittedName>
        <fullName evidence="5">DUF4190 domain-containing protein</fullName>
    </submittedName>
</protein>
<comment type="caution">
    <text evidence="5">The sequence shown here is derived from an EMBL/GenBank/DDBJ whole genome shotgun (WGS) entry which is preliminary data.</text>
</comment>